<name>A0A370Q8Z4_9FLAO</name>
<gene>
    <name evidence="3" type="ORF">C8D94_104199</name>
</gene>
<dbReference type="Pfam" id="PF00535">
    <property type="entry name" value="Glycos_transf_2"/>
    <property type="match status" value="1"/>
</dbReference>
<keyword evidence="1" id="KW-0472">Membrane</keyword>
<dbReference type="InterPro" id="IPR029044">
    <property type="entry name" value="Nucleotide-diphossugar_trans"/>
</dbReference>
<dbReference type="GO" id="GO:0016740">
    <property type="term" value="F:transferase activity"/>
    <property type="evidence" value="ECO:0007669"/>
    <property type="project" value="UniProtKB-KW"/>
</dbReference>
<dbReference type="Gene3D" id="3.90.550.10">
    <property type="entry name" value="Spore Coat Polysaccharide Biosynthesis Protein SpsA, Chain A"/>
    <property type="match status" value="1"/>
</dbReference>
<reference evidence="3 4" key="1">
    <citation type="submission" date="2018-07" db="EMBL/GenBank/DDBJ databases">
        <title>Genomic Encyclopedia of Type Strains, Phase IV (KMG-IV): sequencing the most valuable type-strain genomes for metagenomic binning, comparative biology and taxonomic classification.</title>
        <authorList>
            <person name="Goeker M."/>
        </authorList>
    </citation>
    <scope>NUCLEOTIDE SEQUENCE [LARGE SCALE GENOMIC DNA]</scope>
    <source>
        <strain evidence="3 4">DSM 101478</strain>
    </source>
</reference>
<keyword evidence="4" id="KW-1185">Reference proteome</keyword>
<evidence type="ECO:0000313" key="4">
    <source>
        <dbReference type="Proteomes" id="UP000255317"/>
    </source>
</evidence>
<evidence type="ECO:0000313" key="3">
    <source>
        <dbReference type="EMBL" id="RDK84826.1"/>
    </source>
</evidence>
<dbReference type="InterPro" id="IPR050834">
    <property type="entry name" value="Glycosyltransf_2"/>
</dbReference>
<protein>
    <submittedName>
        <fullName evidence="3">GT2 family glycosyltransferase</fullName>
    </submittedName>
</protein>
<dbReference type="AlphaFoldDB" id="A0A370Q8Z4"/>
<dbReference type="PANTHER" id="PTHR43685:SF3">
    <property type="entry name" value="SLR2126 PROTEIN"/>
    <property type="match status" value="1"/>
</dbReference>
<dbReference type="SUPFAM" id="SSF53448">
    <property type="entry name" value="Nucleotide-diphospho-sugar transferases"/>
    <property type="match status" value="1"/>
</dbReference>
<organism evidence="3 4">
    <name type="scientific">Marinirhabdus gelatinilytica</name>
    <dbReference type="NCBI Taxonomy" id="1703343"/>
    <lineage>
        <taxon>Bacteria</taxon>
        <taxon>Pseudomonadati</taxon>
        <taxon>Bacteroidota</taxon>
        <taxon>Flavobacteriia</taxon>
        <taxon>Flavobacteriales</taxon>
        <taxon>Flavobacteriaceae</taxon>
    </lineage>
</organism>
<comment type="caution">
    <text evidence="3">The sequence shown here is derived from an EMBL/GenBank/DDBJ whole genome shotgun (WGS) entry which is preliminary data.</text>
</comment>
<dbReference type="EMBL" id="QRAO01000004">
    <property type="protein sequence ID" value="RDK84826.1"/>
    <property type="molecule type" value="Genomic_DNA"/>
</dbReference>
<dbReference type="InterPro" id="IPR001173">
    <property type="entry name" value="Glyco_trans_2-like"/>
</dbReference>
<dbReference type="PANTHER" id="PTHR43685">
    <property type="entry name" value="GLYCOSYLTRANSFERASE"/>
    <property type="match status" value="1"/>
</dbReference>
<sequence length="443" mass="51605">MPFRFLLYLQPVRYFSVPRANGNYIYPKAESIPENILEKLATSSKYTSKLATEYDLSWQAIHIGFVKGATFYNTFEKLPIKDEYVFLRSYFRPIWSLYVLLIRLVSFKNPFAEIGAFFYAQDVKKQQLTNNAIERGAFENFESKLVGNNPLVSVIIPTLNRYEYLKDVLKDLEKQTYTHFEVIVVDQSDDFSEGFYAPFNLKINLVYQEEKALWLARNTAIEVSKGEFLLFFDDDSRVETNWIFQHLKCLDYFNAEGSSGVSLSTVGAKVPENYSFFRIADQLDTGNVLLKKDVFRKIGLYDRQFEKQRMGDGEFGMRMYKHGFTNISNPRASRLHLKVGTGGLRHMGSWDAFRTQKLFAPRPIPSVLYFYRRYFGKKRSWFALLKTIPPSIVPYRFKKSRKLKLLGIFVSIFLLPIIGVQVLISWRKATQKLKQGPQIRALN</sequence>
<dbReference type="RefSeq" id="WP_115124239.1">
    <property type="nucleotide sequence ID" value="NZ_QRAO01000004.1"/>
</dbReference>
<evidence type="ECO:0000256" key="1">
    <source>
        <dbReference type="SAM" id="Phobius"/>
    </source>
</evidence>
<dbReference type="Proteomes" id="UP000255317">
    <property type="component" value="Unassembled WGS sequence"/>
</dbReference>
<keyword evidence="1" id="KW-1133">Transmembrane helix</keyword>
<dbReference type="CDD" id="cd00761">
    <property type="entry name" value="Glyco_tranf_GTA_type"/>
    <property type="match status" value="1"/>
</dbReference>
<feature type="domain" description="Glycosyltransferase 2-like" evidence="2">
    <location>
        <begin position="153"/>
        <end position="269"/>
    </location>
</feature>
<evidence type="ECO:0000259" key="2">
    <source>
        <dbReference type="Pfam" id="PF00535"/>
    </source>
</evidence>
<keyword evidence="3" id="KW-0808">Transferase</keyword>
<keyword evidence="1" id="KW-0812">Transmembrane</keyword>
<dbReference type="OrthoDB" id="1326385at2"/>
<feature type="transmembrane region" description="Helical" evidence="1">
    <location>
        <begin position="405"/>
        <end position="424"/>
    </location>
</feature>
<accession>A0A370Q8Z4</accession>
<proteinExistence type="predicted"/>